<evidence type="ECO:0000313" key="2">
    <source>
        <dbReference type="Proteomes" id="UP001141253"/>
    </source>
</evidence>
<organism evidence="1 2">
    <name type="scientific">Salix suchowensis</name>
    <dbReference type="NCBI Taxonomy" id="1278906"/>
    <lineage>
        <taxon>Eukaryota</taxon>
        <taxon>Viridiplantae</taxon>
        <taxon>Streptophyta</taxon>
        <taxon>Embryophyta</taxon>
        <taxon>Tracheophyta</taxon>
        <taxon>Spermatophyta</taxon>
        <taxon>Magnoliopsida</taxon>
        <taxon>eudicotyledons</taxon>
        <taxon>Gunneridae</taxon>
        <taxon>Pentapetalae</taxon>
        <taxon>rosids</taxon>
        <taxon>fabids</taxon>
        <taxon>Malpighiales</taxon>
        <taxon>Salicaceae</taxon>
        <taxon>Saliceae</taxon>
        <taxon>Salix</taxon>
    </lineage>
</organism>
<sequence>MALTMVLRTEELLLHPLQMTVVLLREVPLQCLLKLPRRCLLKHPLQCLLKHLNRK</sequence>
<gene>
    <name evidence="1" type="ORF">OIU77_009469</name>
</gene>
<proteinExistence type="predicted"/>
<name>A0ABQ9AFI3_9ROSI</name>
<dbReference type="Proteomes" id="UP001141253">
    <property type="component" value="Chromosome 11"/>
</dbReference>
<keyword evidence="2" id="KW-1185">Reference proteome</keyword>
<reference evidence="1" key="2">
    <citation type="journal article" date="2023" name="Int. J. Mol. Sci.">
        <title>De Novo Assembly and Annotation of 11 Diverse Shrub Willow (Salix) Genomes Reveals Novel Gene Organization in Sex-Linked Regions.</title>
        <authorList>
            <person name="Hyden B."/>
            <person name="Feng K."/>
            <person name="Yates T.B."/>
            <person name="Jawdy S."/>
            <person name="Cereghino C."/>
            <person name="Smart L.B."/>
            <person name="Muchero W."/>
        </authorList>
    </citation>
    <scope>NUCLEOTIDE SEQUENCE</scope>
    <source>
        <tissue evidence="1">Shoot tip</tissue>
    </source>
</reference>
<comment type="caution">
    <text evidence="1">The sequence shown here is derived from an EMBL/GenBank/DDBJ whole genome shotgun (WGS) entry which is preliminary data.</text>
</comment>
<feature type="non-terminal residue" evidence="1">
    <location>
        <position position="55"/>
    </location>
</feature>
<dbReference type="EMBL" id="JAPFFI010000021">
    <property type="protein sequence ID" value="KAJ6333606.1"/>
    <property type="molecule type" value="Genomic_DNA"/>
</dbReference>
<accession>A0ABQ9AFI3</accession>
<protein>
    <submittedName>
        <fullName evidence="1">Uncharacterized protein</fullName>
    </submittedName>
</protein>
<evidence type="ECO:0000313" key="1">
    <source>
        <dbReference type="EMBL" id="KAJ6333606.1"/>
    </source>
</evidence>
<reference evidence="1" key="1">
    <citation type="submission" date="2022-10" db="EMBL/GenBank/DDBJ databases">
        <authorList>
            <person name="Hyden B.L."/>
            <person name="Feng K."/>
            <person name="Yates T."/>
            <person name="Jawdy S."/>
            <person name="Smart L.B."/>
            <person name="Muchero W."/>
        </authorList>
    </citation>
    <scope>NUCLEOTIDE SEQUENCE</scope>
    <source>
        <tissue evidence="1">Shoot tip</tissue>
    </source>
</reference>